<dbReference type="SUPFAM" id="SSF46689">
    <property type="entry name" value="Homeodomain-like"/>
    <property type="match status" value="1"/>
</dbReference>
<reference evidence="4" key="1">
    <citation type="journal article" date="2021" name="Environ. Microbiol.">
        <title>Genomic characterization of three novel Desulfobacterota classes expand the metabolic and phylogenetic diversity of the phylum.</title>
        <authorList>
            <person name="Murphy C.L."/>
            <person name="Biggerstaff J."/>
            <person name="Eichhorn A."/>
            <person name="Ewing E."/>
            <person name="Shahan R."/>
            <person name="Soriano D."/>
            <person name="Stewart S."/>
            <person name="VanMol K."/>
            <person name="Walker R."/>
            <person name="Walters P."/>
            <person name="Elshahed M.S."/>
            <person name="Youssef N.H."/>
        </authorList>
    </citation>
    <scope>NUCLEOTIDE SEQUENCE</scope>
    <source>
        <strain evidence="4">Zod_Metabat.24</strain>
    </source>
</reference>
<dbReference type="PANTHER" id="PTHR43479">
    <property type="entry name" value="ACREF/ENVCD OPERON REPRESSOR-RELATED"/>
    <property type="match status" value="1"/>
</dbReference>
<gene>
    <name evidence="4" type="ORF">JW984_11000</name>
</gene>
<reference evidence="4" key="2">
    <citation type="submission" date="2021-01" db="EMBL/GenBank/DDBJ databases">
        <authorList>
            <person name="Hahn C.R."/>
            <person name="Youssef N.H."/>
            <person name="Elshahed M."/>
        </authorList>
    </citation>
    <scope>NUCLEOTIDE SEQUENCE</scope>
    <source>
        <strain evidence="4">Zod_Metabat.24</strain>
    </source>
</reference>
<dbReference type="InterPro" id="IPR050624">
    <property type="entry name" value="HTH-type_Tx_Regulator"/>
</dbReference>
<dbReference type="InterPro" id="IPR009057">
    <property type="entry name" value="Homeodomain-like_sf"/>
</dbReference>
<protein>
    <submittedName>
        <fullName evidence="4">TetR/AcrR family transcriptional regulator</fullName>
    </submittedName>
</protein>
<dbReference type="PANTHER" id="PTHR43479:SF11">
    <property type="entry name" value="ACREF_ENVCD OPERON REPRESSOR-RELATED"/>
    <property type="match status" value="1"/>
</dbReference>
<dbReference type="PRINTS" id="PR00455">
    <property type="entry name" value="HTHTETR"/>
</dbReference>
<evidence type="ECO:0000256" key="1">
    <source>
        <dbReference type="ARBA" id="ARBA00023125"/>
    </source>
</evidence>
<organism evidence="4 5">
    <name type="scientific">Candidatus Zymogenus saltonus</name>
    <dbReference type="NCBI Taxonomy" id="2844893"/>
    <lineage>
        <taxon>Bacteria</taxon>
        <taxon>Deltaproteobacteria</taxon>
        <taxon>Candidatus Zymogenia</taxon>
        <taxon>Candidatus Zymogeniales</taxon>
        <taxon>Candidatus Zymogenaceae</taxon>
        <taxon>Candidatus Zymogenus</taxon>
    </lineage>
</organism>
<dbReference type="GO" id="GO:0003677">
    <property type="term" value="F:DNA binding"/>
    <property type="evidence" value="ECO:0007669"/>
    <property type="project" value="UniProtKB-UniRule"/>
</dbReference>
<evidence type="ECO:0000313" key="5">
    <source>
        <dbReference type="Proteomes" id="UP000809273"/>
    </source>
</evidence>
<accession>A0A9D8KF04</accession>
<evidence type="ECO:0000259" key="3">
    <source>
        <dbReference type="PROSITE" id="PS50977"/>
    </source>
</evidence>
<dbReference type="InterPro" id="IPR001647">
    <property type="entry name" value="HTH_TetR"/>
</dbReference>
<proteinExistence type="predicted"/>
<dbReference type="Gene3D" id="1.10.357.10">
    <property type="entry name" value="Tetracycline Repressor, domain 2"/>
    <property type="match status" value="1"/>
</dbReference>
<evidence type="ECO:0000256" key="2">
    <source>
        <dbReference type="PROSITE-ProRule" id="PRU00335"/>
    </source>
</evidence>
<dbReference type="Pfam" id="PF00440">
    <property type="entry name" value="TetR_N"/>
    <property type="match status" value="1"/>
</dbReference>
<evidence type="ECO:0000313" key="4">
    <source>
        <dbReference type="EMBL" id="MBN1573711.1"/>
    </source>
</evidence>
<dbReference type="AlphaFoldDB" id="A0A9D8KF04"/>
<sequence length="209" mass="23855">MRPTPYDELKEQEREVRREMILSAALKLFAEKDYKSVTVREIAKEAGMSPGTIYRYYQNIDDLFMDVFVASVKEIKEIIDSECLTDKGCSLRRLCKVYINYLNDNFSFYLMMGHFMLAGKLSFEATGRLNPIMRDLIDMIEKVVIAISPDGKPKNSRTISHALFAALNGNMISYARYPGRTQEEIRGYILKLTDVVAGLFEESVMGGSK</sequence>
<comment type="caution">
    <text evidence="4">The sequence shown here is derived from an EMBL/GenBank/DDBJ whole genome shotgun (WGS) entry which is preliminary data.</text>
</comment>
<dbReference type="Proteomes" id="UP000809273">
    <property type="component" value="Unassembled WGS sequence"/>
</dbReference>
<feature type="domain" description="HTH tetR-type" evidence="3">
    <location>
        <begin position="15"/>
        <end position="75"/>
    </location>
</feature>
<name>A0A9D8KF04_9DELT</name>
<keyword evidence="1 2" id="KW-0238">DNA-binding</keyword>
<feature type="DNA-binding region" description="H-T-H motif" evidence="2">
    <location>
        <begin position="38"/>
        <end position="57"/>
    </location>
</feature>
<dbReference type="EMBL" id="JAFGIX010000054">
    <property type="protein sequence ID" value="MBN1573711.1"/>
    <property type="molecule type" value="Genomic_DNA"/>
</dbReference>
<dbReference type="PROSITE" id="PS50977">
    <property type="entry name" value="HTH_TETR_2"/>
    <property type="match status" value="1"/>
</dbReference>